<dbReference type="Proteomes" id="UP000242470">
    <property type="component" value="Unassembled WGS sequence"/>
</dbReference>
<gene>
    <name evidence="9" type="ORF">CD158_02435</name>
</gene>
<dbReference type="PANTHER" id="PTHR32481:SF21">
    <property type="entry name" value="AMINOPEPTIDASE YSDC-RELATED"/>
    <property type="match status" value="1"/>
</dbReference>
<keyword evidence="4 8" id="KW-0479">Metal-binding</keyword>
<feature type="binding site" evidence="8">
    <location>
        <position position="323"/>
    </location>
    <ligand>
        <name>Zn(2+)</name>
        <dbReference type="ChEBI" id="CHEBI:29105"/>
        <label>2</label>
    </ligand>
</feature>
<dbReference type="Gene3D" id="3.40.630.10">
    <property type="entry name" value="Zn peptidases"/>
    <property type="match status" value="1"/>
</dbReference>
<dbReference type="PANTHER" id="PTHR32481">
    <property type="entry name" value="AMINOPEPTIDASE"/>
    <property type="match status" value="1"/>
</dbReference>
<keyword evidence="2" id="KW-0031">Aminopeptidase</keyword>
<comment type="similarity">
    <text evidence="1 6">Belongs to the peptidase M42 family.</text>
</comment>
<keyword evidence="5" id="KW-0378">Hydrolase</keyword>
<dbReference type="Pfam" id="PF05343">
    <property type="entry name" value="Peptidase_M42"/>
    <property type="match status" value="1"/>
</dbReference>
<dbReference type="InterPro" id="IPR051464">
    <property type="entry name" value="Peptidase_M42_aminopept"/>
</dbReference>
<feature type="binding site" evidence="8">
    <location>
        <position position="213"/>
    </location>
    <ligand>
        <name>Zn(2+)</name>
        <dbReference type="ChEBI" id="CHEBI:29105"/>
        <label>2</label>
    </ligand>
</feature>
<evidence type="ECO:0000313" key="9">
    <source>
        <dbReference type="EMBL" id="PNZ68805.1"/>
    </source>
</evidence>
<feature type="binding site" evidence="8">
    <location>
        <position position="235"/>
    </location>
    <ligand>
        <name>Zn(2+)</name>
        <dbReference type="ChEBI" id="CHEBI:29105"/>
        <label>1</label>
    </ligand>
</feature>
<evidence type="ECO:0000256" key="5">
    <source>
        <dbReference type="ARBA" id="ARBA00022801"/>
    </source>
</evidence>
<feature type="binding site" evidence="8">
    <location>
        <position position="180"/>
    </location>
    <ligand>
        <name>Zn(2+)</name>
        <dbReference type="ChEBI" id="CHEBI:29105"/>
        <label>1</label>
    </ligand>
</feature>
<evidence type="ECO:0000256" key="2">
    <source>
        <dbReference type="ARBA" id="ARBA00022438"/>
    </source>
</evidence>
<accession>A0AAP8PQD9</accession>
<sequence length="358" mass="38891">MTNSIDLLKSLSQTDGIAGHEHYVKALMHDYLSPVSDEIVEDQLGGIYGKRNATNGSRSLMVTGHLDEVGFIITYIDKNGFIRFTTAGGWWSQVMLSQKVTITTEDGKKIRGIIGSKPPHVLSQKERNQTVDIKEMFIDIGAKDKAEVEALGIEVGNMVTPYSEFETLANDQYITSKAFDNRYGCALAVDVLNNLKDESIDINLYSGADVQEEVGLRGAKVAAQTVKPDLALAIDVAISYDTPGLSGQLSDTKLGDGPVGIIMDSSNIGHTGLIKQIKKVAKAHNIPVQWDSTIGGGTDAGSIHVANEGIPTLSLGIALRYMHSNVSVIHTEDYKRSVELVTEFVKSLNDEVVEKIIW</sequence>
<dbReference type="InterPro" id="IPR023367">
    <property type="entry name" value="Peptidase_M42_dom2"/>
</dbReference>
<evidence type="ECO:0000256" key="6">
    <source>
        <dbReference type="PIRNR" id="PIRNR001123"/>
    </source>
</evidence>
<dbReference type="PIRSF" id="PIRSF001123">
    <property type="entry name" value="PepA_GA"/>
    <property type="match status" value="1"/>
</dbReference>
<organism evidence="9 10">
    <name type="scientific">Staphylococcus auricularis</name>
    <dbReference type="NCBI Taxonomy" id="29379"/>
    <lineage>
        <taxon>Bacteria</taxon>
        <taxon>Bacillati</taxon>
        <taxon>Bacillota</taxon>
        <taxon>Bacilli</taxon>
        <taxon>Bacillales</taxon>
        <taxon>Staphylococcaceae</taxon>
        <taxon>Staphylococcus</taxon>
    </lineage>
</organism>
<dbReference type="InterPro" id="IPR008007">
    <property type="entry name" value="Peptidase_M42"/>
</dbReference>
<dbReference type="CDD" id="cd05656">
    <property type="entry name" value="M42_Frv"/>
    <property type="match status" value="1"/>
</dbReference>
<dbReference type="GO" id="GO:0006508">
    <property type="term" value="P:proteolysis"/>
    <property type="evidence" value="ECO:0007669"/>
    <property type="project" value="UniProtKB-KW"/>
</dbReference>
<comment type="cofactor">
    <cofactor evidence="8">
        <name>a divalent metal cation</name>
        <dbReference type="ChEBI" id="CHEBI:60240"/>
    </cofactor>
    <text evidence="8">Binds 2 divalent metal cations per subunit.</text>
</comment>
<evidence type="ECO:0000256" key="8">
    <source>
        <dbReference type="PIRSR" id="PIRSR001123-2"/>
    </source>
</evidence>
<name>A0AAP8PQD9_9STAP</name>
<evidence type="ECO:0000256" key="1">
    <source>
        <dbReference type="ARBA" id="ARBA00006272"/>
    </source>
</evidence>
<reference evidence="9 10" key="1">
    <citation type="submission" date="2017-08" db="EMBL/GenBank/DDBJ databases">
        <title>Draft genome sequences of 64 type strains of genus Staph aureus.</title>
        <authorList>
            <person name="Cole K."/>
            <person name="Golubchik T."/>
            <person name="Russell J."/>
            <person name="Foster D."/>
            <person name="Llewelyn M."/>
            <person name="Wilson D."/>
            <person name="Crook D."/>
            <person name="Paul J."/>
        </authorList>
    </citation>
    <scope>NUCLEOTIDE SEQUENCE [LARGE SCALE GENOMIC DNA]</scope>
    <source>
        <strain evidence="9 10">NCTC 12101</strain>
    </source>
</reference>
<evidence type="ECO:0000313" key="10">
    <source>
        <dbReference type="Proteomes" id="UP000242470"/>
    </source>
</evidence>
<dbReference type="SUPFAM" id="SSF53187">
    <property type="entry name" value="Zn-dependent exopeptidases"/>
    <property type="match status" value="1"/>
</dbReference>
<feature type="binding site" evidence="8">
    <location>
        <position position="180"/>
    </location>
    <ligand>
        <name>Zn(2+)</name>
        <dbReference type="ChEBI" id="CHEBI:29105"/>
        <label>2</label>
    </ligand>
</feature>
<comment type="caution">
    <text evidence="9">The sequence shown here is derived from an EMBL/GenBank/DDBJ whole genome shotgun (WGS) entry which is preliminary data.</text>
</comment>
<dbReference type="GeneID" id="64981420"/>
<dbReference type="EMBL" id="PPQW01000009">
    <property type="protein sequence ID" value="PNZ68805.1"/>
    <property type="molecule type" value="Genomic_DNA"/>
</dbReference>
<dbReference type="AlphaFoldDB" id="A0AAP8PQD9"/>
<keyword evidence="3" id="KW-0645">Protease</keyword>
<feature type="binding site" evidence="8">
    <location>
        <position position="65"/>
    </location>
    <ligand>
        <name>Zn(2+)</name>
        <dbReference type="ChEBI" id="CHEBI:29105"/>
        <label>1</label>
    </ligand>
</feature>
<dbReference type="RefSeq" id="WP_059107431.1">
    <property type="nucleotide sequence ID" value="NZ_AP024589.1"/>
</dbReference>
<dbReference type="GO" id="GO:0004177">
    <property type="term" value="F:aminopeptidase activity"/>
    <property type="evidence" value="ECO:0007669"/>
    <property type="project" value="UniProtKB-UniRule"/>
</dbReference>
<feature type="active site" description="Proton acceptor" evidence="7">
    <location>
        <position position="212"/>
    </location>
</feature>
<dbReference type="Gene3D" id="2.40.30.40">
    <property type="entry name" value="Peptidase M42, domain 2"/>
    <property type="match status" value="1"/>
</dbReference>
<evidence type="ECO:0000256" key="7">
    <source>
        <dbReference type="PIRSR" id="PIRSR001123-1"/>
    </source>
</evidence>
<evidence type="ECO:0000256" key="3">
    <source>
        <dbReference type="ARBA" id="ARBA00022670"/>
    </source>
</evidence>
<evidence type="ECO:0000256" key="4">
    <source>
        <dbReference type="ARBA" id="ARBA00022723"/>
    </source>
</evidence>
<dbReference type="SUPFAM" id="SSF101821">
    <property type="entry name" value="Aminopeptidase/glucanase lid domain"/>
    <property type="match status" value="1"/>
</dbReference>
<proteinExistence type="inferred from homology"/>
<dbReference type="GO" id="GO:0046872">
    <property type="term" value="F:metal ion binding"/>
    <property type="evidence" value="ECO:0007669"/>
    <property type="project" value="UniProtKB-UniRule"/>
</dbReference>
<protein>
    <submittedName>
        <fullName evidence="9">M42 family peptidase</fullName>
    </submittedName>
</protein>